<comment type="caution">
    <text evidence="2">The sequence shown here is derived from an EMBL/GenBank/DDBJ whole genome shotgun (WGS) entry which is preliminary data.</text>
</comment>
<dbReference type="RefSeq" id="WP_344180654.1">
    <property type="nucleotide sequence ID" value="NZ_BAAANC010000003.1"/>
</dbReference>
<evidence type="ECO:0000313" key="2">
    <source>
        <dbReference type="EMBL" id="GAA1549886.1"/>
    </source>
</evidence>
<evidence type="ECO:0000256" key="1">
    <source>
        <dbReference type="SAM" id="MobiDB-lite"/>
    </source>
</evidence>
<organism evidence="2 3">
    <name type="scientific">Kribbella lupini</name>
    <dbReference type="NCBI Taxonomy" id="291602"/>
    <lineage>
        <taxon>Bacteria</taxon>
        <taxon>Bacillati</taxon>
        <taxon>Actinomycetota</taxon>
        <taxon>Actinomycetes</taxon>
        <taxon>Propionibacteriales</taxon>
        <taxon>Kribbellaceae</taxon>
        <taxon>Kribbella</taxon>
    </lineage>
</organism>
<accession>A0ABN2BZ51</accession>
<feature type="region of interest" description="Disordered" evidence="1">
    <location>
        <begin position="38"/>
        <end position="79"/>
    </location>
</feature>
<proteinExistence type="predicted"/>
<name>A0ABN2BZ51_9ACTN</name>
<sequence length="79" mass="8722">MSTPREELHALIDELPDDAAAELLPELRLLKLQAEARAERPRGSGTWPPAWFGSIEGSSTDISERADEILRAELGRSPQ</sequence>
<protein>
    <submittedName>
        <fullName evidence="2">Uncharacterized protein</fullName>
    </submittedName>
</protein>
<dbReference type="EMBL" id="BAAANC010000003">
    <property type="protein sequence ID" value="GAA1549886.1"/>
    <property type="molecule type" value="Genomic_DNA"/>
</dbReference>
<dbReference type="Proteomes" id="UP001500363">
    <property type="component" value="Unassembled WGS sequence"/>
</dbReference>
<gene>
    <name evidence="2" type="ORF">GCM10009741_62700</name>
</gene>
<keyword evidence="3" id="KW-1185">Reference proteome</keyword>
<evidence type="ECO:0000313" key="3">
    <source>
        <dbReference type="Proteomes" id="UP001500363"/>
    </source>
</evidence>
<reference evidence="2 3" key="1">
    <citation type="journal article" date="2019" name="Int. J. Syst. Evol. Microbiol.">
        <title>The Global Catalogue of Microorganisms (GCM) 10K type strain sequencing project: providing services to taxonomists for standard genome sequencing and annotation.</title>
        <authorList>
            <consortium name="The Broad Institute Genomics Platform"/>
            <consortium name="The Broad Institute Genome Sequencing Center for Infectious Disease"/>
            <person name="Wu L."/>
            <person name="Ma J."/>
        </authorList>
    </citation>
    <scope>NUCLEOTIDE SEQUENCE [LARGE SCALE GENOMIC DNA]</scope>
    <source>
        <strain evidence="2 3">JCM 14303</strain>
    </source>
</reference>
<feature type="compositionally biased region" description="Basic and acidic residues" evidence="1">
    <location>
        <begin position="62"/>
        <end position="79"/>
    </location>
</feature>